<evidence type="ECO:0000313" key="2">
    <source>
        <dbReference type="Proteomes" id="UP001056429"/>
    </source>
</evidence>
<accession>A0A9J6NVS1</accession>
<dbReference type="RefSeq" id="WP_250857448.1">
    <property type="nucleotide sequence ID" value="NZ_JAGSOJ010000001.1"/>
</dbReference>
<sequence>MRNMKNMRRIIVLIVAILCCISFVVLAIDKEYNYSIEGKNGITDEQVKEIKSRIDKIYEYFDNKGYELDEIKFIMAHNTRAEHPEDKIIIDFENISDFELMQLILQHEFSEYVNYGLMYGVMYDISKTYNLEFEEVTSYSIQEVEEYWDYISLAYINFTPEIASETEVEISKYVSVELVKYIKGEYGSEYLINLMKDSSDPSKVYKVSEILDAWMKQNNSDYVSNRIMNVEVFNQNPKKNTLEYMTDNINWVLYLDKKDIGSDYYISANDNTKVFYEYMNSIYDEITRLEGIFDFESSELPMLTIDIYSNEYLQLGGIYLNINEGIKLNGIVAFSHEYIHFLDKSLGTYPAYDGLVEMRAVYYSSGFKLNNLMFDEIFIEQRDKRAKECSEIGTVNPFTETEKFLGRAMTYNDYNLLFADIYVHEMLESGHEMPSFFEANRRKGYPVEHWRSLMNYLVKKYGNEAVDTIMLDQKLPDGTNKDMTDVIKEWKVYITNFSEKDYGNYYD</sequence>
<comment type="caution">
    <text evidence="1">The sequence shown here is derived from an EMBL/GenBank/DDBJ whole genome shotgun (WGS) entry which is preliminary data.</text>
</comment>
<dbReference type="AlphaFoldDB" id="A0A9J6NVS1"/>
<reference evidence="1" key="1">
    <citation type="journal article" date="2021" name="mSystems">
        <title>Bacteria and Archaea Synergistically Convert Glycine Betaine to Biogenic Methane in the Formosa Cold Seep of the South China Sea.</title>
        <authorList>
            <person name="Li L."/>
            <person name="Zhang W."/>
            <person name="Zhang S."/>
            <person name="Song L."/>
            <person name="Sun Q."/>
            <person name="Zhang H."/>
            <person name="Xiang H."/>
            <person name="Dong X."/>
        </authorList>
    </citation>
    <scope>NUCLEOTIDE SEQUENCE</scope>
    <source>
        <strain evidence="1">ZWT</strain>
    </source>
</reference>
<protein>
    <submittedName>
        <fullName evidence="1">Uncharacterized protein</fullName>
    </submittedName>
</protein>
<reference evidence="1" key="2">
    <citation type="submission" date="2021-04" db="EMBL/GenBank/DDBJ databases">
        <authorList>
            <person name="Dong X."/>
        </authorList>
    </citation>
    <scope>NUCLEOTIDE SEQUENCE</scope>
    <source>
        <strain evidence="1">ZWT</strain>
    </source>
</reference>
<proteinExistence type="predicted"/>
<dbReference type="Proteomes" id="UP001056429">
    <property type="component" value="Unassembled WGS sequence"/>
</dbReference>
<gene>
    <name evidence="1" type="ORF">KDK92_02440</name>
</gene>
<name>A0A9J6NVS1_9CLOT</name>
<keyword evidence="2" id="KW-1185">Reference proteome</keyword>
<organism evidence="1 2">
    <name type="scientific">Oceanirhabdus seepicola</name>
    <dbReference type="NCBI Taxonomy" id="2828781"/>
    <lineage>
        <taxon>Bacteria</taxon>
        <taxon>Bacillati</taxon>
        <taxon>Bacillota</taxon>
        <taxon>Clostridia</taxon>
        <taxon>Eubacteriales</taxon>
        <taxon>Clostridiaceae</taxon>
        <taxon>Oceanirhabdus</taxon>
    </lineage>
</organism>
<evidence type="ECO:0000313" key="1">
    <source>
        <dbReference type="EMBL" id="MCM1988583.1"/>
    </source>
</evidence>
<dbReference type="EMBL" id="JAGSOJ010000001">
    <property type="protein sequence ID" value="MCM1988583.1"/>
    <property type="molecule type" value="Genomic_DNA"/>
</dbReference>